<keyword evidence="7" id="KW-1185">Reference proteome</keyword>
<evidence type="ECO:0000256" key="2">
    <source>
        <dbReference type="PROSITE-ProRule" id="PRU00169"/>
    </source>
</evidence>
<comment type="caution">
    <text evidence="6">The sequence shown here is derived from an EMBL/GenBank/DDBJ whole genome shotgun (WGS) entry which is preliminary data.</text>
</comment>
<evidence type="ECO:0000256" key="1">
    <source>
        <dbReference type="ARBA" id="ARBA00023125"/>
    </source>
</evidence>
<dbReference type="CDD" id="cd00383">
    <property type="entry name" value="trans_reg_C"/>
    <property type="match status" value="1"/>
</dbReference>
<dbReference type="InterPro" id="IPR011006">
    <property type="entry name" value="CheY-like_superfamily"/>
</dbReference>
<feature type="domain" description="OmpR/PhoB-type" evidence="5">
    <location>
        <begin position="131"/>
        <end position="230"/>
    </location>
</feature>
<keyword evidence="2" id="KW-0597">Phosphoprotein</keyword>
<dbReference type="Proteomes" id="UP000070255">
    <property type="component" value="Unassembled WGS sequence"/>
</dbReference>
<keyword evidence="1 3" id="KW-0238">DNA-binding</keyword>
<dbReference type="PANTHER" id="PTHR48111">
    <property type="entry name" value="REGULATOR OF RPOS"/>
    <property type="match status" value="1"/>
</dbReference>
<dbReference type="SUPFAM" id="SSF52172">
    <property type="entry name" value="CheY-like"/>
    <property type="match status" value="1"/>
</dbReference>
<dbReference type="Gene3D" id="6.10.250.690">
    <property type="match status" value="1"/>
</dbReference>
<feature type="DNA-binding region" description="OmpR/PhoB-type" evidence="3">
    <location>
        <begin position="131"/>
        <end position="230"/>
    </location>
</feature>
<dbReference type="EMBL" id="LNJQ01000001">
    <property type="protein sequence ID" value="KWZ42321.1"/>
    <property type="molecule type" value="Genomic_DNA"/>
</dbReference>
<dbReference type="InterPro" id="IPR016032">
    <property type="entry name" value="Sig_transdc_resp-reg_C-effctor"/>
</dbReference>
<dbReference type="Pfam" id="PF00072">
    <property type="entry name" value="Response_reg"/>
    <property type="match status" value="1"/>
</dbReference>
<gene>
    <name evidence="6" type="ORF">WS72_05135</name>
</gene>
<evidence type="ECO:0000259" key="5">
    <source>
        <dbReference type="PROSITE" id="PS51755"/>
    </source>
</evidence>
<dbReference type="SMART" id="SM00448">
    <property type="entry name" value="REC"/>
    <property type="match status" value="1"/>
</dbReference>
<dbReference type="Gene3D" id="3.40.50.2300">
    <property type="match status" value="1"/>
</dbReference>
<reference evidence="6 7" key="1">
    <citation type="submission" date="2015-11" db="EMBL/GenBank/DDBJ databases">
        <authorList>
            <person name="Sahl J."/>
            <person name="Wagner D."/>
            <person name="Keim P."/>
        </authorList>
    </citation>
    <scope>NUCLEOTIDE SEQUENCE [LARGE SCALE GENOMIC DNA]</scope>
    <source>
        <strain evidence="6 7">BDU18</strain>
    </source>
</reference>
<feature type="domain" description="Response regulatory" evidence="4">
    <location>
        <begin position="7"/>
        <end position="120"/>
    </location>
</feature>
<evidence type="ECO:0000313" key="7">
    <source>
        <dbReference type="Proteomes" id="UP000070255"/>
    </source>
</evidence>
<dbReference type="InterPro" id="IPR039420">
    <property type="entry name" value="WalR-like"/>
</dbReference>
<protein>
    <submittedName>
        <fullName evidence="6">Two-component system response regulator</fullName>
    </submittedName>
</protein>
<dbReference type="Pfam" id="PF00486">
    <property type="entry name" value="Trans_reg_C"/>
    <property type="match status" value="1"/>
</dbReference>
<proteinExistence type="predicted"/>
<sequence length="232" mass="25763">MSGPTATVMLIDGETCIRHFVRAALTHEGFAVYDAGTGARGLDEVARRHPDLLIVDVNLPDVDGMDLIGEIRRASRAPLIVLSSRDRESDKVAALNAGADDYLTKPFGVPELIARIHARLRRLTGNPRHRGGVVRFGGVTIDLGERSVMREGGVVHLSRTEYRLLALLARHAGRLLTHDQLLTEIWGPSHMQDQHYLRVYVGHLRQKLERDPGRPEHIVTEAGEGYRLIGAW</sequence>
<dbReference type="InterPro" id="IPR001867">
    <property type="entry name" value="OmpR/PhoB-type_DNA-bd"/>
</dbReference>
<dbReference type="RefSeq" id="WP_060821609.1">
    <property type="nucleotide sequence ID" value="NZ_LNJQ01000001.1"/>
</dbReference>
<dbReference type="PROSITE" id="PS50110">
    <property type="entry name" value="RESPONSE_REGULATORY"/>
    <property type="match status" value="1"/>
</dbReference>
<organism evidence="6 7">
    <name type="scientific">Burkholderia savannae</name>
    <dbReference type="NCBI Taxonomy" id="1637837"/>
    <lineage>
        <taxon>Bacteria</taxon>
        <taxon>Pseudomonadati</taxon>
        <taxon>Pseudomonadota</taxon>
        <taxon>Betaproteobacteria</taxon>
        <taxon>Burkholderiales</taxon>
        <taxon>Burkholderiaceae</taxon>
        <taxon>Burkholderia</taxon>
        <taxon>pseudomallei group</taxon>
    </lineage>
</organism>
<dbReference type="SUPFAM" id="SSF46894">
    <property type="entry name" value="C-terminal effector domain of the bipartite response regulators"/>
    <property type="match status" value="1"/>
</dbReference>
<evidence type="ECO:0000256" key="3">
    <source>
        <dbReference type="PROSITE-ProRule" id="PRU01091"/>
    </source>
</evidence>
<dbReference type="Gene3D" id="1.10.10.10">
    <property type="entry name" value="Winged helix-like DNA-binding domain superfamily/Winged helix DNA-binding domain"/>
    <property type="match status" value="1"/>
</dbReference>
<dbReference type="PROSITE" id="PS51755">
    <property type="entry name" value="OMPR_PHOB"/>
    <property type="match status" value="1"/>
</dbReference>
<dbReference type="InterPro" id="IPR036388">
    <property type="entry name" value="WH-like_DNA-bd_sf"/>
</dbReference>
<accession>A0ABR5TBD7</accession>
<dbReference type="InterPro" id="IPR001789">
    <property type="entry name" value="Sig_transdc_resp-reg_receiver"/>
</dbReference>
<dbReference type="PANTHER" id="PTHR48111:SF50">
    <property type="entry name" value="KDP OPERON TRANSCRIPTIONAL REGULATORY PROTEIN KDPE"/>
    <property type="match status" value="1"/>
</dbReference>
<feature type="modified residue" description="4-aspartylphosphate" evidence="2">
    <location>
        <position position="56"/>
    </location>
</feature>
<name>A0ABR5TBD7_9BURK</name>
<evidence type="ECO:0000259" key="4">
    <source>
        <dbReference type="PROSITE" id="PS50110"/>
    </source>
</evidence>
<dbReference type="SMART" id="SM00862">
    <property type="entry name" value="Trans_reg_C"/>
    <property type="match status" value="1"/>
</dbReference>
<evidence type="ECO:0000313" key="6">
    <source>
        <dbReference type="EMBL" id="KWZ42321.1"/>
    </source>
</evidence>